<proteinExistence type="predicted"/>
<reference evidence="2 3" key="1">
    <citation type="submission" date="2013-11" db="EMBL/GenBank/DDBJ databases">
        <title>Genome sequencing of Stegodyphus mimosarum.</title>
        <authorList>
            <person name="Bechsgaard J."/>
        </authorList>
    </citation>
    <scope>NUCLEOTIDE SEQUENCE [LARGE SCALE GENOMIC DNA]</scope>
</reference>
<keyword evidence="3" id="KW-1185">Reference proteome</keyword>
<gene>
    <name evidence="2" type="ORF">X975_01805</name>
</gene>
<dbReference type="Proteomes" id="UP000054359">
    <property type="component" value="Unassembled WGS sequence"/>
</dbReference>
<feature type="region of interest" description="Disordered" evidence="1">
    <location>
        <begin position="31"/>
        <end position="51"/>
    </location>
</feature>
<evidence type="ECO:0000313" key="3">
    <source>
        <dbReference type="Proteomes" id="UP000054359"/>
    </source>
</evidence>
<dbReference type="EMBL" id="KK112295">
    <property type="protein sequence ID" value="KFM57273.1"/>
    <property type="molecule type" value="Genomic_DNA"/>
</dbReference>
<name>A0A087SWN4_STEMI</name>
<dbReference type="AlphaFoldDB" id="A0A087SWN4"/>
<evidence type="ECO:0000256" key="1">
    <source>
        <dbReference type="SAM" id="MobiDB-lite"/>
    </source>
</evidence>
<sequence length="412" mass="45568">MKQLKTYSKVQKLNSVLPSSFCASPKKKLKNEKIKMSEGTNTSQKSVSFSNKKLSRNKKVIKSGCKLLSEDTKMQSPVLESLISSAKLLSSEQGCLSATQAQTINISPKTSRDKRDSQIKLQCQENFDKDFPNRRTSLRIRKLQSISAESQNLDTVVDNNITFMKDVPQKEKTTENINCNDNSSDTHQHISNGIVNKTIKDASANQPVISEVGNEELKAINKEMQLKLSNSVDKILPDASKTSCLTDKSTEIQSDILNDRSSSSDLPDFSESYNIKPSKRKYGNESHITKECISSSNKICPEQDNKNYGAETGELNLKITGIFSGNCVNKNAPIDEESIRCSNKESELAQAIAFITSEDFLADKSKFIRKSGKDLIVDSSIKIAIQESSSGLFLQKTVADALPDSRINAKAE</sequence>
<organism evidence="2 3">
    <name type="scientific">Stegodyphus mimosarum</name>
    <name type="common">African social velvet spider</name>
    <dbReference type="NCBI Taxonomy" id="407821"/>
    <lineage>
        <taxon>Eukaryota</taxon>
        <taxon>Metazoa</taxon>
        <taxon>Ecdysozoa</taxon>
        <taxon>Arthropoda</taxon>
        <taxon>Chelicerata</taxon>
        <taxon>Arachnida</taxon>
        <taxon>Araneae</taxon>
        <taxon>Araneomorphae</taxon>
        <taxon>Entelegynae</taxon>
        <taxon>Eresoidea</taxon>
        <taxon>Eresidae</taxon>
        <taxon>Stegodyphus</taxon>
    </lineage>
</organism>
<protein>
    <submittedName>
        <fullName evidence="2">Uncharacterized protein</fullName>
    </submittedName>
</protein>
<evidence type="ECO:0000313" key="2">
    <source>
        <dbReference type="EMBL" id="KFM57273.1"/>
    </source>
</evidence>
<dbReference type="OrthoDB" id="6287635at2759"/>
<accession>A0A087SWN4</accession>
<feature type="compositionally biased region" description="Polar residues" evidence="1">
    <location>
        <begin position="38"/>
        <end position="51"/>
    </location>
</feature>
<feature type="non-terminal residue" evidence="2">
    <location>
        <position position="412"/>
    </location>
</feature>